<dbReference type="PROSITE" id="PS51257">
    <property type="entry name" value="PROKAR_LIPOPROTEIN"/>
    <property type="match status" value="1"/>
</dbReference>
<evidence type="ECO:0000313" key="2">
    <source>
        <dbReference type="EMBL" id="GGC45995.1"/>
    </source>
</evidence>
<accession>A0ABQ1MVT3</accession>
<name>A0ABQ1MVT3_9BACT</name>
<dbReference type="Pfam" id="PF13648">
    <property type="entry name" value="Lipocalin_4"/>
    <property type="match status" value="1"/>
</dbReference>
<dbReference type="EMBL" id="BMEC01000012">
    <property type="protein sequence ID" value="GGC45995.1"/>
    <property type="molecule type" value="Genomic_DNA"/>
</dbReference>
<organism evidence="2 3">
    <name type="scientific">Marivirga lumbricoides</name>
    <dbReference type="NCBI Taxonomy" id="1046115"/>
    <lineage>
        <taxon>Bacteria</taxon>
        <taxon>Pseudomonadati</taxon>
        <taxon>Bacteroidota</taxon>
        <taxon>Cytophagia</taxon>
        <taxon>Cytophagales</taxon>
        <taxon>Marivirgaceae</taxon>
        <taxon>Marivirga</taxon>
    </lineage>
</organism>
<sequence length="139" mass="15591">MEIILRMKSLLFTTLLAFLFLSSCSLQRKITGTWNITEYSENGVDGSSSSAVNAGKIEFNKNGTGANDLEYKIFGNRQKDKRSFTYYVGDDYITIKPAQNGDSITTKSWIIIESKRSKQLWKSTDGEGNVQTIVLKKAD</sequence>
<dbReference type="Proteomes" id="UP000636010">
    <property type="component" value="Unassembled WGS sequence"/>
</dbReference>
<keyword evidence="3" id="KW-1185">Reference proteome</keyword>
<protein>
    <recommendedName>
        <fullName evidence="1">Lipocalin-like domain-containing protein</fullName>
    </recommendedName>
</protein>
<evidence type="ECO:0000313" key="3">
    <source>
        <dbReference type="Proteomes" id="UP000636010"/>
    </source>
</evidence>
<comment type="caution">
    <text evidence="2">The sequence shown here is derived from an EMBL/GenBank/DDBJ whole genome shotgun (WGS) entry which is preliminary data.</text>
</comment>
<feature type="domain" description="Lipocalin-like" evidence="1">
    <location>
        <begin position="30"/>
        <end position="104"/>
    </location>
</feature>
<evidence type="ECO:0000259" key="1">
    <source>
        <dbReference type="Pfam" id="PF13648"/>
    </source>
</evidence>
<reference evidence="3" key="1">
    <citation type="journal article" date="2019" name="Int. J. Syst. Evol. Microbiol.">
        <title>The Global Catalogue of Microorganisms (GCM) 10K type strain sequencing project: providing services to taxonomists for standard genome sequencing and annotation.</title>
        <authorList>
            <consortium name="The Broad Institute Genomics Platform"/>
            <consortium name="The Broad Institute Genome Sequencing Center for Infectious Disease"/>
            <person name="Wu L."/>
            <person name="Ma J."/>
        </authorList>
    </citation>
    <scope>NUCLEOTIDE SEQUENCE [LARGE SCALE GENOMIC DNA]</scope>
    <source>
        <strain evidence="3">CGMCC 1.10832</strain>
    </source>
</reference>
<proteinExistence type="predicted"/>
<dbReference type="InterPro" id="IPR024311">
    <property type="entry name" value="Lipocalin-like"/>
</dbReference>
<gene>
    <name evidence="2" type="ORF">GCM10011506_34520</name>
</gene>
<dbReference type="RefSeq" id="WP_188465880.1">
    <property type="nucleotide sequence ID" value="NZ_BAABHU010000012.1"/>
</dbReference>